<keyword evidence="3" id="KW-1185">Reference proteome</keyword>
<name>A0AAU0N416_9GAMM</name>
<dbReference type="RefSeq" id="WP_318955547.1">
    <property type="nucleotide sequence ID" value="NZ_CP137555.1"/>
</dbReference>
<protein>
    <recommendedName>
        <fullName evidence="1">Pili assembly chaperone N-terminal domain-containing protein</fullName>
    </recommendedName>
</protein>
<dbReference type="KEGG" id="mpaf:R5R33_08270"/>
<dbReference type="PANTHER" id="PTHR30251">
    <property type="entry name" value="PILUS ASSEMBLY CHAPERONE"/>
    <property type="match status" value="1"/>
</dbReference>
<feature type="domain" description="Pili assembly chaperone N-terminal" evidence="1">
    <location>
        <begin position="26"/>
        <end position="136"/>
    </location>
</feature>
<evidence type="ECO:0000313" key="2">
    <source>
        <dbReference type="EMBL" id="WOX07115.1"/>
    </source>
</evidence>
<dbReference type="SUPFAM" id="SSF49354">
    <property type="entry name" value="PapD-like"/>
    <property type="match status" value="1"/>
</dbReference>
<dbReference type="InterPro" id="IPR008962">
    <property type="entry name" value="PapD-like_sf"/>
</dbReference>
<dbReference type="AlphaFoldDB" id="A0AAU0N416"/>
<sequence>MLARIFQIAAGLLLVGILPFALAQSVSPTRVQINLDNSPQAILTLSSVKPVDVAIEFSVLDYSAAFTDMVAPLEVIPPQILLRPGETKQVMVRWRGSSTLQRSASYYLAIDELPLAVKDREVSAAIQLLTTLRLPIHVHANGEAELAFSPPQIDGSASLEFYNTGAQYALLSHYEIGVTHDREVILFDGIDFARLLNRDAILPGQMVSIPLRLIGLDAAGLQGARLVRKE</sequence>
<evidence type="ECO:0000259" key="1">
    <source>
        <dbReference type="Pfam" id="PF00345"/>
    </source>
</evidence>
<dbReference type="InterPro" id="IPR016147">
    <property type="entry name" value="Pili_assmbl_chaperone_N"/>
</dbReference>
<dbReference type="Proteomes" id="UP001302477">
    <property type="component" value="Chromosome"/>
</dbReference>
<dbReference type="InterPro" id="IPR050643">
    <property type="entry name" value="Periplasmic_pilus_chap"/>
</dbReference>
<evidence type="ECO:0000313" key="3">
    <source>
        <dbReference type="Proteomes" id="UP001302477"/>
    </source>
</evidence>
<dbReference type="Pfam" id="PF00345">
    <property type="entry name" value="PapD_N"/>
    <property type="match status" value="1"/>
</dbReference>
<dbReference type="PANTHER" id="PTHR30251:SF4">
    <property type="entry name" value="SLR1668 PROTEIN"/>
    <property type="match status" value="1"/>
</dbReference>
<gene>
    <name evidence="2" type="ORF">R5R33_08270</name>
</gene>
<reference evidence="2 3" key="1">
    <citation type="submission" date="2023-10" db="EMBL/GenBank/DDBJ databases">
        <title>Description of Microbulbifer bruguierae sp. nov., isolated from the sediments of mangrove plant Bruguiera sexangula and comparative genomic analyses of the genus Microbulbifer.</title>
        <authorList>
            <person name="Long M."/>
        </authorList>
    </citation>
    <scope>NUCLEOTIDE SEQUENCE [LARGE SCALE GENOMIC DNA]</scope>
    <source>
        <strain evidence="2 3">SPO729</strain>
    </source>
</reference>
<proteinExistence type="predicted"/>
<dbReference type="EMBL" id="CP137555">
    <property type="protein sequence ID" value="WOX07115.1"/>
    <property type="molecule type" value="Genomic_DNA"/>
</dbReference>
<accession>A0AAU0N416</accession>
<organism evidence="2 3">
    <name type="scientific">Microbulbifer pacificus</name>
    <dbReference type="NCBI Taxonomy" id="407164"/>
    <lineage>
        <taxon>Bacteria</taxon>
        <taxon>Pseudomonadati</taxon>
        <taxon>Pseudomonadota</taxon>
        <taxon>Gammaproteobacteria</taxon>
        <taxon>Cellvibrionales</taxon>
        <taxon>Microbulbiferaceae</taxon>
        <taxon>Microbulbifer</taxon>
    </lineage>
</organism>